<sequence>MKYIFVIIFPCIFVLAGCAPNRYIMVPDNVHEISICEILRDSQDYLRKEVIIEGKVLSLSGKSFTLQCLHKPDYKIEVDQSSSITKVETTGRKIRAYGKLLLQNEEVVLVAADIEIGELMDAGSKSGGYQQRNQGGGGGCH</sequence>
<name>A0A2M7S5R1_9BACT</name>
<evidence type="ECO:0000313" key="1">
    <source>
        <dbReference type="EMBL" id="PIZ14799.1"/>
    </source>
</evidence>
<accession>A0A2M7S5R1</accession>
<dbReference type="AlphaFoldDB" id="A0A2M7S5R1"/>
<evidence type="ECO:0000313" key="2">
    <source>
        <dbReference type="Proteomes" id="UP000229307"/>
    </source>
</evidence>
<comment type="caution">
    <text evidence="1">The sequence shown here is derived from an EMBL/GenBank/DDBJ whole genome shotgun (WGS) entry which is preliminary data.</text>
</comment>
<dbReference type="PROSITE" id="PS51257">
    <property type="entry name" value="PROKAR_LIPOPROTEIN"/>
    <property type="match status" value="1"/>
</dbReference>
<reference evidence="2" key="1">
    <citation type="submission" date="2017-09" db="EMBL/GenBank/DDBJ databases">
        <title>Depth-based differentiation of microbial function through sediment-hosted aquifers and enrichment of novel symbionts in the deep terrestrial subsurface.</title>
        <authorList>
            <person name="Probst A.J."/>
            <person name="Ladd B."/>
            <person name="Jarett J.K."/>
            <person name="Geller-Mcgrath D.E."/>
            <person name="Sieber C.M.K."/>
            <person name="Emerson J.B."/>
            <person name="Anantharaman K."/>
            <person name="Thomas B.C."/>
            <person name="Malmstrom R."/>
            <person name="Stieglmeier M."/>
            <person name="Klingl A."/>
            <person name="Woyke T."/>
            <person name="Ryan C.M."/>
            <person name="Banfield J.F."/>
        </authorList>
    </citation>
    <scope>NUCLEOTIDE SEQUENCE [LARGE SCALE GENOMIC DNA]</scope>
</reference>
<organism evidence="1 2">
    <name type="scientific">Candidatus Desantisbacteria bacterium CG_4_10_14_0_8_um_filter_48_22</name>
    <dbReference type="NCBI Taxonomy" id="1974543"/>
    <lineage>
        <taxon>Bacteria</taxon>
        <taxon>Candidatus Desantisiibacteriota</taxon>
    </lineage>
</organism>
<proteinExistence type="predicted"/>
<dbReference type="Proteomes" id="UP000229307">
    <property type="component" value="Unassembled WGS sequence"/>
</dbReference>
<dbReference type="EMBL" id="PFMR01000301">
    <property type="protein sequence ID" value="PIZ14799.1"/>
    <property type="molecule type" value="Genomic_DNA"/>
</dbReference>
<gene>
    <name evidence="1" type="ORF">COY52_11065</name>
</gene>
<protein>
    <submittedName>
        <fullName evidence="1">Uncharacterized protein</fullName>
    </submittedName>
</protein>